<name>A0ABV5SDM2_9ACTN</name>
<gene>
    <name evidence="3" type="ORF">ACFFSA_42490</name>
</gene>
<sequence>MIACPPKTAASRRIVGLDPETVRLLRRYERAQRQLLGDAWNESGPVFARVDGSPMRPYYLTVRFHQLVRASDLPPIRLHDLRHGTATLTLASGSDLRVVQGTLGHGSIVVTSDIYTSVLPDVYHQSAQAIARLVLSSIRKTARKTRKLAA</sequence>
<evidence type="ECO:0000259" key="2">
    <source>
        <dbReference type="PROSITE" id="PS51898"/>
    </source>
</evidence>
<dbReference type="SUPFAM" id="SSF56349">
    <property type="entry name" value="DNA breaking-rejoining enzymes"/>
    <property type="match status" value="1"/>
</dbReference>
<feature type="domain" description="Tyr recombinase" evidence="2">
    <location>
        <begin position="1"/>
        <end position="130"/>
    </location>
</feature>
<comment type="caution">
    <text evidence="3">The sequence shown here is derived from an EMBL/GenBank/DDBJ whole genome shotgun (WGS) entry which is preliminary data.</text>
</comment>
<evidence type="ECO:0000313" key="4">
    <source>
        <dbReference type="Proteomes" id="UP001589532"/>
    </source>
</evidence>
<dbReference type="EMBL" id="JBHMBW010000064">
    <property type="protein sequence ID" value="MFB9629781.1"/>
    <property type="molecule type" value="Genomic_DNA"/>
</dbReference>
<dbReference type="InterPro" id="IPR013762">
    <property type="entry name" value="Integrase-like_cat_sf"/>
</dbReference>
<dbReference type="Proteomes" id="UP001589532">
    <property type="component" value="Unassembled WGS sequence"/>
</dbReference>
<proteinExistence type="predicted"/>
<keyword evidence="4" id="KW-1185">Reference proteome</keyword>
<dbReference type="Gene3D" id="1.10.443.10">
    <property type="entry name" value="Intergrase catalytic core"/>
    <property type="match status" value="1"/>
</dbReference>
<dbReference type="Pfam" id="PF00589">
    <property type="entry name" value="Phage_integrase"/>
    <property type="match status" value="1"/>
</dbReference>
<evidence type="ECO:0000313" key="3">
    <source>
        <dbReference type="EMBL" id="MFB9629781.1"/>
    </source>
</evidence>
<organism evidence="3 4">
    <name type="scientific">Nonomuraea helvata</name>
    <dbReference type="NCBI Taxonomy" id="37484"/>
    <lineage>
        <taxon>Bacteria</taxon>
        <taxon>Bacillati</taxon>
        <taxon>Actinomycetota</taxon>
        <taxon>Actinomycetes</taxon>
        <taxon>Streptosporangiales</taxon>
        <taxon>Streptosporangiaceae</taxon>
        <taxon>Nonomuraea</taxon>
    </lineage>
</organism>
<dbReference type="PROSITE" id="PS51898">
    <property type="entry name" value="TYR_RECOMBINASE"/>
    <property type="match status" value="1"/>
</dbReference>
<accession>A0ABV5SDM2</accession>
<reference evidence="3 4" key="1">
    <citation type="submission" date="2024-09" db="EMBL/GenBank/DDBJ databases">
        <authorList>
            <person name="Sun Q."/>
            <person name="Mori K."/>
        </authorList>
    </citation>
    <scope>NUCLEOTIDE SEQUENCE [LARGE SCALE GENOMIC DNA]</scope>
    <source>
        <strain evidence="3 4">JCM 3143</strain>
    </source>
</reference>
<protein>
    <submittedName>
        <fullName evidence="3">Tyrosine-type recombinase/integrase</fullName>
    </submittedName>
</protein>
<evidence type="ECO:0000256" key="1">
    <source>
        <dbReference type="ARBA" id="ARBA00023172"/>
    </source>
</evidence>
<dbReference type="InterPro" id="IPR002104">
    <property type="entry name" value="Integrase_catalytic"/>
</dbReference>
<dbReference type="RefSeq" id="WP_344988724.1">
    <property type="nucleotide sequence ID" value="NZ_BAAAXV010000002.1"/>
</dbReference>
<keyword evidence="1" id="KW-0233">DNA recombination</keyword>
<dbReference type="InterPro" id="IPR011010">
    <property type="entry name" value="DNA_brk_join_enz"/>
</dbReference>